<gene>
    <name evidence="1" type="ORF">VP01_1768g1</name>
</gene>
<accession>A0A0L6VEV6</accession>
<protein>
    <submittedName>
        <fullName evidence="1">Uncharacterized protein</fullName>
    </submittedName>
</protein>
<proteinExistence type="predicted"/>
<dbReference type="VEuPathDB" id="FungiDB:VP01_1768g1"/>
<evidence type="ECO:0000313" key="1">
    <source>
        <dbReference type="EMBL" id="KNZ59283.1"/>
    </source>
</evidence>
<dbReference type="AlphaFoldDB" id="A0A0L6VEV6"/>
<evidence type="ECO:0000313" key="2">
    <source>
        <dbReference type="Proteomes" id="UP000037035"/>
    </source>
</evidence>
<reference evidence="1 2" key="1">
    <citation type="submission" date="2015-08" db="EMBL/GenBank/DDBJ databases">
        <title>Next Generation Sequencing and Analysis of the Genome of Puccinia sorghi L Schw, the Causal Agent of Maize Common Rust.</title>
        <authorList>
            <person name="Rochi L."/>
            <person name="Burguener G."/>
            <person name="Darino M."/>
            <person name="Turjanski A."/>
            <person name="Kreff E."/>
            <person name="Dieguez M.J."/>
            <person name="Sacco F."/>
        </authorList>
    </citation>
    <scope>NUCLEOTIDE SEQUENCE [LARGE SCALE GENOMIC DNA]</scope>
    <source>
        <strain evidence="1 2">RO10H11247</strain>
    </source>
</reference>
<organism evidence="1 2">
    <name type="scientific">Puccinia sorghi</name>
    <dbReference type="NCBI Taxonomy" id="27349"/>
    <lineage>
        <taxon>Eukaryota</taxon>
        <taxon>Fungi</taxon>
        <taxon>Dikarya</taxon>
        <taxon>Basidiomycota</taxon>
        <taxon>Pucciniomycotina</taxon>
        <taxon>Pucciniomycetes</taxon>
        <taxon>Pucciniales</taxon>
        <taxon>Pucciniaceae</taxon>
        <taxon>Puccinia</taxon>
    </lineage>
</organism>
<sequence>MRSHPCLPGLVFGSIKKTHKYLLKNHNKVDLKLKHKLNKSLAKIKKVLKNDKLTPKLLLFIQLTMLTSLLELLKESRKKKTIKREFLSKEKFLYFTQDVLRAPNFSAPMGDTTHFIEQEFQMFDMTILLCVLIQL</sequence>
<comment type="caution">
    <text evidence="1">The sequence shown here is derived from an EMBL/GenBank/DDBJ whole genome shotgun (WGS) entry which is preliminary data.</text>
</comment>
<keyword evidence="2" id="KW-1185">Reference proteome</keyword>
<dbReference type="EMBL" id="LAVV01006579">
    <property type="protein sequence ID" value="KNZ59283.1"/>
    <property type="molecule type" value="Genomic_DNA"/>
</dbReference>
<name>A0A0L6VEV6_9BASI</name>
<dbReference type="Proteomes" id="UP000037035">
    <property type="component" value="Unassembled WGS sequence"/>
</dbReference>
<dbReference type="OrthoDB" id="10060245at2759"/>